<dbReference type="InterPro" id="IPR036047">
    <property type="entry name" value="F-box-like_dom_sf"/>
</dbReference>
<dbReference type="PANTHER" id="PTHR32278">
    <property type="entry name" value="F-BOX DOMAIN-CONTAINING PROTEIN"/>
    <property type="match status" value="1"/>
</dbReference>
<accession>A0ABQ8I8V0</accession>
<evidence type="ECO:0000313" key="2">
    <source>
        <dbReference type="Proteomes" id="UP000827721"/>
    </source>
</evidence>
<organism evidence="1 2">
    <name type="scientific">Xanthoceras sorbifolium</name>
    <dbReference type="NCBI Taxonomy" id="99658"/>
    <lineage>
        <taxon>Eukaryota</taxon>
        <taxon>Viridiplantae</taxon>
        <taxon>Streptophyta</taxon>
        <taxon>Embryophyta</taxon>
        <taxon>Tracheophyta</taxon>
        <taxon>Spermatophyta</taxon>
        <taxon>Magnoliopsida</taxon>
        <taxon>eudicotyledons</taxon>
        <taxon>Gunneridae</taxon>
        <taxon>Pentapetalae</taxon>
        <taxon>rosids</taxon>
        <taxon>malvids</taxon>
        <taxon>Sapindales</taxon>
        <taxon>Sapindaceae</taxon>
        <taxon>Xanthoceroideae</taxon>
        <taxon>Xanthoceras</taxon>
    </lineage>
</organism>
<dbReference type="InterPro" id="IPR025886">
    <property type="entry name" value="PP2-like"/>
</dbReference>
<dbReference type="Pfam" id="PF14299">
    <property type="entry name" value="PP2"/>
    <property type="match status" value="1"/>
</dbReference>
<protein>
    <recommendedName>
        <fullName evidence="3">F-box domain-containing protein</fullName>
    </recommendedName>
</protein>
<name>A0ABQ8I8V0_9ROSI</name>
<dbReference type="CDD" id="cd22162">
    <property type="entry name" value="F-box_AtSKIP3-like"/>
    <property type="match status" value="1"/>
</dbReference>
<dbReference type="EMBL" id="JAFEMO010000003">
    <property type="protein sequence ID" value="KAH7573066.1"/>
    <property type="molecule type" value="Genomic_DNA"/>
</dbReference>
<proteinExistence type="predicted"/>
<evidence type="ECO:0000313" key="1">
    <source>
        <dbReference type="EMBL" id="KAH7573066.1"/>
    </source>
</evidence>
<dbReference type="Proteomes" id="UP000827721">
    <property type="component" value="Unassembled WGS sequence"/>
</dbReference>
<reference evidence="1 2" key="1">
    <citation type="submission" date="2021-02" db="EMBL/GenBank/DDBJ databases">
        <title>Plant Genome Project.</title>
        <authorList>
            <person name="Zhang R.-G."/>
        </authorList>
    </citation>
    <scope>NUCLEOTIDE SEQUENCE [LARGE SCALE GENOMIC DNA]</scope>
    <source>
        <tissue evidence="1">Leaves</tissue>
    </source>
</reference>
<sequence length="266" mass="29999">MDTSVILPEECISHIISFTSPGDACRSAVVTPLFKSAAYSDAVWERFLPSDYQQIISSSVSSSVSSTLTSLSKKDLYFHLCHNPILINNGTLSFSLEKGSGKKCYMVGARALNVVWGDTAIYWIWPSIPESRFSEVAELNFVWWLDVRGRIDAKNLSPNTTYAAYLVYKFSKPNHGFETRPVELSVQLEGSGAAERRRVFLDPPENMPQLYRARGDGWMEIAMGEFFNEHGDDGTVLSSLFDFHQFTTRRGLIVEGIEFRPKMVNR</sequence>
<dbReference type="PANTHER" id="PTHR32278:SF135">
    <property type="entry name" value="F-BOX PROTEIN PP2-B12"/>
    <property type="match status" value="1"/>
</dbReference>
<dbReference type="SUPFAM" id="SSF81383">
    <property type="entry name" value="F-box domain"/>
    <property type="match status" value="1"/>
</dbReference>
<gene>
    <name evidence="1" type="ORF">JRO89_XS03G0061300</name>
</gene>
<comment type="caution">
    <text evidence="1">The sequence shown here is derived from an EMBL/GenBank/DDBJ whole genome shotgun (WGS) entry which is preliminary data.</text>
</comment>
<keyword evidence="2" id="KW-1185">Reference proteome</keyword>
<evidence type="ECO:0008006" key="3">
    <source>
        <dbReference type="Google" id="ProtNLM"/>
    </source>
</evidence>